<protein>
    <recommendedName>
        <fullName evidence="1">Glycosyltransferase subfamily 4-like N-terminal domain-containing protein</fullName>
    </recommendedName>
</protein>
<dbReference type="PANTHER" id="PTHR12526">
    <property type="entry name" value="GLYCOSYLTRANSFERASE"/>
    <property type="match status" value="1"/>
</dbReference>
<dbReference type="SUPFAM" id="SSF53756">
    <property type="entry name" value="UDP-Glycosyltransferase/glycogen phosphorylase"/>
    <property type="match status" value="1"/>
</dbReference>
<dbReference type="Proteomes" id="UP000229307">
    <property type="component" value="Unassembled WGS sequence"/>
</dbReference>
<evidence type="ECO:0000259" key="1">
    <source>
        <dbReference type="Pfam" id="PF13439"/>
    </source>
</evidence>
<feature type="non-terminal residue" evidence="2">
    <location>
        <position position="1"/>
    </location>
</feature>
<dbReference type="Pfam" id="PF13439">
    <property type="entry name" value="Glyco_transf_4"/>
    <property type="match status" value="1"/>
</dbReference>
<feature type="domain" description="Glycosyltransferase subfamily 4-like N-terminal" evidence="1">
    <location>
        <begin position="2"/>
        <end position="150"/>
    </location>
</feature>
<comment type="caution">
    <text evidence="2">The sequence shown here is derived from an EMBL/GenBank/DDBJ whole genome shotgun (WGS) entry which is preliminary data.</text>
</comment>
<reference evidence="3" key="1">
    <citation type="submission" date="2017-09" db="EMBL/GenBank/DDBJ databases">
        <title>Depth-based differentiation of microbial function through sediment-hosted aquifers and enrichment of novel symbionts in the deep terrestrial subsurface.</title>
        <authorList>
            <person name="Probst A.J."/>
            <person name="Ladd B."/>
            <person name="Jarett J.K."/>
            <person name="Geller-Mcgrath D.E."/>
            <person name="Sieber C.M.K."/>
            <person name="Emerson J.B."/>
            <person name="Anantharaman K."/>
            <person name="Thomas B.C."/>
            <person name="Malmstrom R."/>
            <person name="Stieglmeier M."/>
            <person name="Klingl A."/>
            <person name="Woyke T."/>
            <person name="Ryan C.M."/>
            <person name="Banfield J.F."/>
        </authorList>
    </citation>
    <scope>NUCLEOTIDE SEQUENCE [LARGE SCALE GENOMIC DNA]</scope>
</reference>
<dbReference type="InterPro" id="IPR028098">
    <property type="entry name" value="Glyco_trans_4-like_N"/>
</dbReference>
<gene>
    <name evidence="2" type="ORF">COY52_04605</name>
</gene>
<evidence type="ECO:0000313" key="3">
    <source>
        <dbReference type="Proteomes" id="UP000229307"/>
    </source>
</evidence>
<name>A0A2M7SCW3_9BACT</name>
<sequence length="312" mass="33779">QLFELAKGLDRKKYEPVVCCLTRSGPVEKDLRDRGIRVIEAGKKGKLDFGFLFKLAGIIRREKPGIVHTFLWTSNTWGRIAAMFAGVPVIISSERSTDYWKGWFEFLIDWKLSLFTKKIIVNSLIVKKFIGSRGISEKKIEVVPNGIDTSLYGSLPGPSQAKKMLGLDPLAPAVGFAGRLCREKDPFVFVRLAAAVLKEKSAQFVIAGDGEMRGGVEALAGSLGVKKNLRILGYRNDMPLVLSAMDVVVLTSLWEGLPNVLIEAGAAAKPAVTLNVGGAGEVVEDGRTGFVVPVSDEKGLAEKVLVLLKGPA</sequence>
<evidence type="ECO:0000313" key="2">
    <source>
        <dbReference type="EMBL" id="PIZ17396.1"/>
    </source>
</evidence>
<accession>A0A2M7SCW3</accession>
<dbReference type="EMBL" id="PFMR01000120">
    <property type="protein sequence ID" value="PIZ17396.1"/>
    <property type="molecule type" value="Genomic_DNA"/>
</dbReference>
<proteinExistence type="predicted"/>
<organism evidence="2 3">
    <name type="scientific">Candidatus Desantisbacteria bacterium CG_4_10_14_0_8_um_filter_48_22</name>
    <dbReference type="NCBI Taxonomy" id="1974543"/>
    <lineage>
        <taxon>Bacteria</taxon>
        <taxon>Candidatus Desantisiibacteriota</taxon>
    </lineage>
</organism>
<dbReference type="Gene3D" id="3.40.50.2000">
    <property type="entry name" value="Glycogen Phosphorylase B"/>
    <property type="match status" value="2"/>
</dbReference>
<dbReference type="Pfam" id="PF13692">
    <property type="entry name" value="Glyco_trans_1_4"/>
    <property type="match status" value="1"/>
</dbReference>
<dbReference type="AlphaFoldDB" id="A0A2M7SCW3"/>
<feature type="non-terminal residue" evidence="2">
    <location>
        <position position="312"/>
    </location>
</feature>